<dbReference type="Proteomes" id="UP001595834">
    <property type="component" value="Unassembled WGS sequence"/>
</dbReference>
<evidence type="ECO:0000313" key="1">
    <source>
        <dbReference type="EMBL" id="MFC4955651.1"/>
    </source>
</evidence>
<accession>A0ABV9UIQ9</accession>
<organism evidence="1 2">
    <name type="scientific">Streptomyces mauvecolor</name>
    <dbReference type="NCBI Taxonomy" id="58345"/>
    <lineage>
        <taxon>Bacteria</taxon>
        <taxon>Bacillati</taxon>
        <taxon>Actinomycetota</taxon>
        <taxon>Actinomycetes</taxon>
        <taxon>Kitasatosporales</taxon>
        <taxon>Streptomycetaceae</taxon>
        <taxon>Streptomyces</taxon>
    </lineage>
</organism>
<keyword evidence="2" id="KW-1185">Reference proteome</keyword>
<name>A0ABV9UIQ9_9ACTN</name>
<comment type="caution">
    <text evidence="1">The sequence shown here is derived from an EMBL/GenBank/DDBJ whole genome shotgun (WGS) entry which is preliminary data.</text>
</comment>
<dbReference type="EMBL" id="JBHSIZ010000005">
    <property type="protein sequence ID" value="MFC4955651.1"/>
    <property type="molecule type" value="Genomic_DNA"/>
</dbReference>
<dbReference type="RefSeq" id="WP_344370530.1">
    <property type="nucleotide sequence ID" value="NZ_BAAASQ010000001.1"/>
</dbReference>
<reference evidence="2" key="1">
    <citation type="journal article" date="2019" name="Int. J. Syst. Evol. Microbiol.">
        <title>The Global Catalogue of Microorganisms (GCM) 10K type strain sequencing project: providing services to taxonomists for standard genome sequencing and annotation.</title>
        <authorList>
            <consortium name="The Broad Institute Genomics Platform"/>
            <consortium name="The Broad Institute Genome Sequencing Center for Infectious Disease"/>
            <person name="Wu L."/>
            <person name="Ma J."/>
        </authorList>
    </citation>
    <scope>NUCLEOTIDE SEQUENCE [LARGE SCALE GENOMIC DNA]</scope>
    <source>
        <strain evidence="2">CCM 7224</strain>
    </source>
</reference>
<evidence type="ECO:0000313" key="2">
    <source>
        <dbReference type="Proteomes" id="UP001595834"/>
    </source>
</evidence>
<protein>
    <submittedName>
        <fullName evidence="1">Uncharacterized protein</fullName>
    </submittedName>
</protein>
<sequence>MSEHLSREDTEQLIQVVNTWYAGQIMKERRADRPDPERLKALQDGLAACAADRKALNSAGPQEADEIAARYAARAKELDGQ</sequence>
<proteinExistence type="predicted"/>
<gene>
    <name evidence="1" type="ORF">ACFPFX_04985</name>
</gene>